<proteinExistence type="predicted"/>
<accession>A0ABX4H611</accession>
<dbReference type="Proteomes" id="UP000217033">
    <property type="component" value="Unassembled WGS sequence"/>
</dbReference>
<comment type="caution">
    <text evidence="1">The sequence shown here is derived from an EMBL/GenBank/DDBJ whole genome shotgun (WGS) entry which is preliminary data.</text>
</comment>
<dbReference type="NCBIfam" id="NF045960">
    <property type="entry name" value="MHO_1580_fam"/>
    <property type="match status" value="1"/>
</dbReference>
<evidence type="ECO:0000313" key="1">
    <source>
        <dbReference type="EMBL" id="PAF55341.1"/>
    </source>
</evidence>
<dbReference type="EMBL" id="NQMN01000001">
    <property type="protein sequence ID" value="PAF55341.1"/>
    <property type="molecule type" value="Genomic_DNA"/>
</dbReference>
<reference evidence="1" key="1">
    <citation type="submission" date="2017-08" db="EMBL/GenBank/DDBJ databases">
        <authorList>
            <person name="Alvarez-Ponce D."/>
            <person name="Weitzman C.L."/>
            <person name="Tillett R.L."/>
            <person name="Sandmeier F.C."/>
            <person name="Tracy C.R."/>
        </authorList>
    </citation>
    <scope>NUCLEOTIDE SEQUENCE [LARGE SCALE GENOMIC DNA]</scope>
    <source>
        <strain evidence="1">PS6</strain>
    </source>
</reference>
<evidence type="ECO:0000313" key="2">
    <source>
        <dbReference type="Proteomes" id="UP000217033"/>
    </source>
</evidence>
<dbReference type="RefSeq" id="WP_084231903.1">
    <property type="nucleotide sequence ID" value="NZ_FWXE01000001.1"/>
</dbReference>
<gene>
    <name evidence="1" type="ORF">CJF60_01470</name>
</gene>
<sequence>MNLVNNTVEPAQVYQHKIDFVEHFQITNQTLPKEKLQVEIKRYLSDDSFSIKARMLADTSRNIVFTLQINNKTIATSQNYYTNNPRGGWLEAVFIAPKIKMKLSAVNNITIIANNISNGSITGPLFISSINIGLNDYKRDYLIDSESLKIRIPYIIRFTNEAVKVRSRMSAQLDIEYLEIKFKKPEFERFKPIVNLLDYEIRSTANEDIFKQVDLKVGKIKQDDISDENEIRSIFVNDFQPWINKGRLEVVSQSYYDFEKHKTVNLLGANSQTGLLVPYNFKGNFILNFELQVNEAFKNLKIALNQRFDKALLNADDGEIKLKIKNGFWNESLKSQKGIIKNSEFSKIIDNNFSLFYFETTYQRRDLDDEAE</sequence>
<protein>
    <submittedName>
        <fullName evidence="1">Uncharacterized protein</fullName>
    </submittedName>
</protein>
<keyword evidence="2" id="KW-1185">Reference proteome</keyword>
<organism evidence="1 2">
    <name type="scientific">Mycoplasmopsis agassizii</name>
    <dbReference type="NCBI Taxonomy" id="33922"/>
    <lineage>
        <taxon>Bacteria</taxon>
        <taxon>Bacillati</taxon>
        <taxon>Mycoplasmatota</taxon>
        <taxon>Mycoplasmoidales</taxon>
        <taxon>Metamycoplasmataceae</taxon>
        <taxon>Mycoplasmopsis</taxon>
    </lineage>
</organism>
<name>A0ABX4H611_9BACT</name>